<feature type="transmembrane region" description="Helical" evidence="12">
    <location>
        <begin position="167"/>
        <end position="187"/>
    </location>
</feature>
<proteinExistence type="inferred from homology"/>
<dbReference type="RefSeq" id="WP_152215745.1">
    <property type="nucleotide sequence ID" value="NZ_WESC01000006.1"/>
</dbReference>
<keyword evidence="8 12" id="KW-0812">Transmembrane</keyword>
<dbReference type="GO" id="GO:0008168">
    <property type="term" value="F:methyltransferase activity"/>
    <property type="evidence" value="ECO:0007669"/>
    <property type="project" value="UniProtKB-KW"/>
</dbReference>
<evidence type="ECO:0000256" key="1">
    <source>
        <dbReference type="ARBA" id="ARBA00002096"/>
    </source>
</evidence>
<name>A0A6N6VHN6_9HYPH</name>
<comment type="caution">
    <text evidence="13">The sequence shown here is derived from an EMBL/GenBank/DDBJ whole genome shotgun (WGS) entry which is preliminary data.</text>
</comment>
<dbReference type="InterPro" id="IPR054700">
    <property type="entry name" value="MddA"/>
</dbReference>
<dbReference type="EC" id="2.1.1.334" evidence="4"/>
<evidence type="ECO:0000256" key="2">
    <source>
        <dbReference type="ARBA" id="ARBA00004141"/>
    </source>
</evidence>
<dbReference type="GO" id="GO:0016020">
    <property type="term" value="C:membrane"/>
    <property type="evidence" value="ECO:0007669"/>
    <property type="project" value="UniProtKB-SubCell"/>
</dbReference>
<sequence>MGRFLQMLYAVGAYALFLVVFLYSIGFVGNFLVPKSIDGGEPATLLSSLAIDASLLGLFAIQHSVMARPAFKRWWTRIVPVGIERSTYVVATSLAMALLFWQWRPLEATIWALDGLPAQLVLGTCLLGWVVVLISTFMLSHFELFGLTQAYAAFSGRAVRSAMFHTPMLYGLVRHPIMLGFIIAFWAAPIMTLGHLVFAAATTLYILIALQLEEADLIANFGDTYRDYRRRVPMLVPSTRRRGSAPEPRLVRR</sequence>
<dbReference type="Gene3D" id="1.20.120.1630">
    <property type="match status" value="1"/>
</dbReference>
<evidence type="ECO:0000256" key="7">
    <source>
        <dbReference type="ARBA" id="ARBA00022691"/>
    </source>
</evidence>
<feature type="transmembrane region" description="Helical" evidence="12">
    <location>
        <begin position="193"/>
        <end position="212"/>
    </location>
</feature>
<keyword evidence="5 13" id="KW-0489">Methyltransferase</keyword>
<gene>
    <name evidence="13" type="ORF">F2P47_07555</name>
</gene>
<keyword evidence="7" id="KW-0949">S-adenosyl-L-methionine</keyword>
<evidence type="ECO:0000313" key="13">
    <source>
        <dbReference type="EMBL" id="KAB7740379.1"/>
    </source>
</evidence>
<keyword evidence="14" id="KW-1185">Reference proteome</keyword>
<dbReference type="EMBL" id="WESC01000006">
    <property type="protein sequence ID" value="KAB7740379.1"/>
    <property type="molecule type" value="Genomic_DNA"/>
</dbReference>
<feature type="transmembrane region" description="Helical" evidence="12">
    <location>
        <begin position="45"/>
        <end position="65"/>
    </location>
</feature>
<dbReference type="GO" id="GO:0032259">
    <property type="term" value="P:methylation"/>
    <property type="evidence" value="ECO:0007669"/>
    <property type="project" value="UniProtKB-KW"/>
</dbReference>
<organism evidence="13 14">
    <name type="scientific">Parvibaculum sedimenti</name>
    <dbReference type="NCBI Taxonomy" id="2608632"/>
    <lineage>
        <taxon>Bacteria</taxon>
        <taxon>Pseudomonadati</taxon>
        <taxon>Pseudomonadota</taxon>
        <taxon>Alphaproteobacteria</taxon>
        <taxon>Hyphomicrobiales</taxon>
        <taxon>Parvibaculaceae</taxon>
        <taxon>Parvibaculum</taxon>
    </lineage>
</organism>
<evidence type="ECO:0000256" key="3">
    <source>
        <dbReference type="ARBA" id="ARBA00010631"/>
    </source>
</evidence>
<accession>A0A6N6VHN6</accession>
<comment type="catalytic activity">
    <reaction evidence="11">
        <text>methanethiol + S-adenosyl-L-methionine = dimethyl sulfide + S-adenosyl-L-homocysteine + H(+)</text>
        <dbReference type="Rhea" id="RHEA:50428"/>
        <dbReference type="ChEBI" id="CHEBI:15378"/>
        <dbReference type="ChEBI" id="CHEBI:16007"/>
        <dbReference type="ChEBI" id="CHEBI:17437"/>
        <dbReference type="ChEBI" id="CHEBI:57856"/>
        <dbReference type="ChEBI" id="CHEBI:59789"/>
        <dbReference type="EC" id="2.1.1.334"/>
    </reaction>
</comment>
<evidence type="ECO:0000256" key="9">
    <source>
        <dbReference type="ARBA" id="ARBA00022989"/>
    </source>
</evidence>
<evidence type="ECO:0000256" key="12">
    <source>
        <dbReference type="SAM" id="Phobius"/>
    </source>
</evidence>
<dbReference type="NCBIfam" id="NF045656">
    <property type="entry name" value="MeththiolMtaseMddA"/>
    <property type="match status" value="1"/>
</dbReference>
<dbReference type="PANTHER" id="PTHR31040:SF1">
    <property type="entry name" value="NURIM"/>
    <property type="match status" value="1"/>
</dbReference>
<dbReference type="InterPro" id="IPR033580">
    <property type="entry name" value="Nurim-like"/>
</dbReference>
<reference evidence="13 14" key="1">
    <citation type="submission" date="2019-09" db="EMBL/GenBank/DDBJ databases">
        <title>Parvibaculum sedimenti sp. nov., isolated from sediment.</title>
        <authorList>
            <person name="Wang Y."/>
        </authorList>
    </citation>
    <scope>NUCLEOTIDE SEQUENCE [LARGE SCALE GENOMIC DNA]</scope>
    <source>
        <strain evidence="13 14">HXT-9</strain>
    </source>
</reference>
<evidence type="ECO:0000256" key="4">
    <source>
        <dbReference type="ARBA" id="ARBA00012149"/>
    </source>
</evidence>
<keyword evidence="6 13" id="KW-0808">Transferase</keyword>
<evidence type="ECO:0000256" key="6">
    <source>
        <dbReference type="ARBA" id="ARBA00022679"/>
    </source>
</evidence>
<feature type="transmembrane region" description="Helical" evidence="12">
    <location>
        <begin position="86"/>
        <end position="104"/>
    </location>
</feature>
<evidence type="ECO:0000313" key="14">
    <source>
        <dbReference type="Proteomes" id="UP000468901"/>
    </source>
</evidence>
<evidence type="ECO:0000256" key="5">
    <source>
        <dbReference type="ARBA" id="ARBA00022603"/>
    </source>
</evidence>
<feature type="transmembrane region" description="Helical" evidence="12">
    <location>
        <begin position="116"/>
        <end position="139"/>
    </location>
</feature>
<dbReference type="Proteomes" id="UP000468901">
    <property type="component" value="Unassembled WGS sequence"/>
</dbReference>
<evidence type="ECO:0000256" key="10">
    <source>
        <dbReference type="ARBA" id="ARBA00023136"/>
    </source>
</evidence>
<dbReference type="AlphaFoldDB" id="A0A6N6VHN6"/>
<keyword evidence="9 12" id="KW-1133">Transmembrane helix</keyword>
<dbReference type="PANTHER" id="PTHR31040">
    <property type="entry name" value="NURIM"/>
    <property type="match status" value="1"/>
</dbReference>
<evidence type="ECO:0000256" key="11">
    <source>
        <dbReference type="ARBA" id="ARBA00048134"/>
    </source>
</evidence>
<comment type="function">
    <text evidence="1">Catalyzes the methylation of methanethiol (MeSH) to yield dimethylsulphide (DMS).</text>
</comment>
<protein>
    <recommendedName>
        <fullName evidence="4">methanethiol S-methyltransferase</fullName>
        <ecNumber evidence="4">2.1.1.334</ecNumber>
    </recommendedName>
</protein>
<keyword evidence="10 12" id="KW-0472">Membrane</keyword>
<comment type="similarity">
    <text evidence="3">Belongs to the nurim family.</text>
</comment>
<comment type="subcellular location">
    <subcellularLocation>
        <location evidence="2">Membrane</location>
        <topology evidence="2">Multi-pass membrane protein</topology>
    </subcellularLocation>
</comment>
<evidence type="ECO:0000256" key="8">
    <source>
        <dbReference type="ARBA" id="ARBA00022692"/>
    </source>
</evidence>
<feature type="transmembrane region" description="Helical" evidence="12">
    <location>
        <begin position="7"/>
        <end position="33"/>
    </location>
</feature>